<dbReference type="PROSITE" id="PS50888">
    <property type="entry name" value="BHLH"/>
    <property type="match status" value="1"/>
</dbReference>
<keyword evidence="6" id="KW-0539">Nucleus</keyword>
<dbReference type="PANTHER" id="PTHR10985">
    <property type="entry name" value="BASIC HELIX-LOOP-HELIX TRANSCRIPTION FACTOR, HES-RELATED"/>
    <property type="match status" value="1"/>
</dbReference>
<evidence type="ECO:0000259" key="8">
    <source>
        <dbReference type="PROSITE" id="PS51054"/>
    </source>
</evidence>
<evidence type="ECO:0000256" key="2">
    <source>
        <dbReference type="ARBA" id="ARBA00022473"/>
    </source>
</evidence>
<keyword evidence="2" id="KW-0217">Developmental protein</keyword>
<dbReference type="SMART" id="SM00511">
    <property type="entry name" value="ORANGE"/>
    <property type="match status" value="1"/>
</dbReference>
<feature type="domain" description="BHLH" evidence="7">
    <location>
        <begin position="126"/>
        <end position="183"/>
    </location>
</feature>
<dbReference type="GO" id="GO:0006355">
    <property type="term" value="P:regulation of DNA-templated transcription"/>
    <property type="evidence" value="ECO:0007669"/>
    <property type="project" value="InterPro"/>
</dbReference>
<dbReference type="Pfam" id="PF00010">
    <property type="entry name" value="HLH"/>
    <property type="match status" value="1"/>
</dbReference>
<evidence type="ECO:0000256" key="4">
    <source>
        <dbReference type="ARBA" id="ARBA00023125"/>
    </source>
</evidence>
<dbReference type="InterPro" id="IPR003650">
    <property type="entry name" value="Orange_dom"/>
</dbReference>
<evidence type="ECO:0000313" key="10">
    <source>
        <dbReference type="Proteomes" id="UP000092460"/>
    </source>
</evidence>
<dbReference type="GO" id="GO:0046983">
    <property type="term" value="F:protein dimerization activity"/>
    <property type="evidence" value="ECO:0007669"/>
    <property type="project" value="InterPro"/>
</dbReference>
<dbReference type="InterPro" id="IPR036638">
    <property type="entry name" value="HLH_DNA-bd_sf"/>
</dbReference>
<dbReference type="CDD" id="cd19741">
    <property type="entry name" value="bHLH-O_ESMB_like"/>
    <property type="match status" value="1"/>
</dbReference>
<dbReference type="GO" id="GO:0005634">
    <property type="term" value="C:nucleus"/>
    <property type="evidence" value="ECO:0007669"/>
    <property type="project" value="UniProtKB-SubCell"/>
</dbReference>
<proteinExistence type="predicted"/>
<protein>
    <recommendedName>
        <fullName evidence="11">BHLH domain-containing protein</fullName>
    </recommendedName>
</protein>
<dbReference type="Gene3D" id="4.10.280.10">
    <property type="entry name" value="Helix-loop-helix DNA-binding domain"/>
    <property type="match status" value="1"/>
</dbReference>
<dbReference type="EMBL" id="JXJN01010870">
    <property type="status" value="NOT_ANNOTATED_CDS"/>
    <property type="molecule type" value="Genomic_DNA"/>
</dbReference>
<keyword evidence="3" id="KW-0805">Transcription regulation</keyword>
<organism evidence="9 10">
    <name type="scientific">Glossina palpalis gambiensis</name>
    <dbReference type="NCBI Taxonomy" id="67801"/>
    <lineage>
        <taxon>Eukaryota</taxon>
        <taxon>Metazoa</taxon>
        <taxon>Ecdysozoa</taxon>
        <taxon>Arthropoda</taxon>
        <taxon>Hexapoda</taxon>
        <taxon>Insecta</taxon>
        <taxon>Pterygota</taxon>
        <taxon>Neoptera</taxon>
        <taxon>Endopterygota</taxon>
        <taxon>Diptera</taxon>
        <taxon>Brachycera</taxon>
        <taxon>Muscomorpha</taxon>
        <taxon>Hippoboscoidea</taxon>
        <taxon>Glossinidae</taxon>
        <taxon>Glossina</taxon>
    </lineage>
</organism>
<evidence type="ECO:0000256" key="3">
    <source>
        <dbReference type="ARBA" id="ARBA00023015"/>
    </source>
</evidence>
<evidence type="ECO:0000256" key="1">
    <source>
        <dbReference type="ARBA" id="ARBA00004123"/>
    </source>
</evidence>
<dbReference type="Proteomes" id="UP000092460">
    <property type="component" value="Unassembled WGS sequence"/>
</dbReference>
<dbReference type="PROSITE" id="PS51054">
    <property type="entry name" value="ORANGE"/>
    <property type="match status" value="1"/>
</dbReference>
<keyword evidence="10" id="KW-1185">Reference proteome</keyword>
<dbReference type="Pfam" id="PF07527">
    <property type="entry name" value="Hairy_orange"/>
    <property type="match status" value="1"/>
</dbReference>
<keyword evidence="4" id="KW-0238">DNA-binding</keyword>
<dbReference type="GO" id="GO:1990837">
    <property type="term" value="F:sequence-specific double-stranded DNA binding"/>
    <property type="evidence" value="ECO:0007669"/>
    <property type="project" value="UniProtKB-ARBA"/>
</dbReference>
<evidence type="ECO:0000256" key="5">
    <source>
        <dbReference type="ARBA" id="ARBA00023163"/>
    </source>
</evidence>
<dbReference type="EnsemblMetazoa" id="GPPI023757-RA">
    <property type="protein sequence ID" value="GPPI023757-PA"/>
    <property type="gene ID" value="GPPI023757"/>
</dbReference>
<comment type="subcellular location">
    <subcellularLocation>
        <location evidence="1">Nucleus</location>
    </subcellularLocation>
</comment>
<dbReference type="FunFam" id="4.10.280.10:FF:000009">
    <property type="entry name" value="Transcription factor HES-1"/>
    <property type="match status" value="1"/>
</dbReference>
<dbReference type="STRING" id="67801.A0A1B0BA83"/>
<reference evidence="9" key="2">
    <citation type="submission" date="2020-05" db="UniProtKB">
        <authorList>
            <consortium name="EnsemblMetazoa"/>
        </authorList>
    </citation>
    <scope>IDENTIFICATION</scope>
    <source>
        <strain evidence="9">IAEA</strain>
    </source>
</reference>
<keyword evidence="5" id="KW-0804">Transcription</keyword>
<evidence type="ECO:0000313" key="9">
    <source>
        <dbReference type="EnsemblMetazoa" id="GPPI023757-PA"/>
    </source>
</evidence>
<accession>A0A1B0BA83</accession>
<feature type="domain" description="Orange" evidence="8">
    <location>
        <begin position="206"/>
        <end position="239"/>
    </location>
</feature>
<dbReference type="InterPro" id="IPR011598">
    <property type="entry name" value="bHLH_dom"/>
</dbReference>
<evidence type="ECO:0008006" key="11">
    <source>
        <dbReference type="Google" id="ProtNLM"/>
    </source>
</evidence>
<dbReference type="SUPFAM" id="SSF158457">
    <property type="entry name" value="Orange domain-like"/>
    <property type="match status" value="1"/>
</dbReference>
<name>A0A1B0BA83_9MUSC</name>
<evidence type="ECO:0000259" key="7">
    <source>
        <dbReference type="PROSITE" id="PS50888"/>
    </source>
</evidence>
<dbReference type="EMBL" id="JXJN01010869">
    <property type="status" value="NOT_ANNOTATED_CDS"/>
    <property type="molecule type" value="Genomic_DNA"/>
</dbReference>
<dbReference type="InterPro" id="IPR050370">
    <property type="entry name" value="HES_HEY"/>
</dbReference>
<sequence>MAEDLQWECTAILKTKQRVRVTKANFNSMNAPQHRLSNKNGRHVRCNASAAVVEHLKDPNQTVMLATLSRTQTIKLSDQASKQASKQAGRQAFCGLLLLETKKKNTATTIRKRMVLEMEMSKTYQYRKVMKPMLERKRRARINKCLDELKDIMVECLTQEGEHITRLEKADILELTVEHMKKLRAQKQLRLTASSQDTKLTIAESFRAGYIHAANEVSKTLASVPGVSVDLGTQLMTHLGHRLNYLQVIVPTTVPPLGITVSQQTTPTQLGVIVNQTQLASTYFAVNSGNDAVLITPPPSECGSSEHGGCSPAPSDSGSMWRPWPFALWLTRVDMMFEYLREDTMYCLDMQYKQKLLK</sequence>
<dbReference type="VEuPathDB" id="VectorBase:GPPI023757"/>
<evidence type="ECO:0000256" key="6">
    <source>
        <dbReference type="ARBA" id="ARBA00023242"/>
    </source>
</evidence>
<dbReference type="SUPFAM" id="SSF47459">
    <property type="entry name" value="HLH, helix-loop-helix DNA-binding domain"/>
    <property type="match status" value="1"/>
</dbReference>
<dbReference type="AlphaFoldDB" id="A0A1B0BA83"/>
<reference evidence="10" key="1">
    <citation type="submission" date="2015-01" db="EMBL/GenBank/DDBJ databases">
        <authorList>
            <person name="Aksoy S."/>
            <person name="Warren W."/>
            <person name="Wilson R.K."/>
        </authorList>
    </citation>
    <scope>NUCLEOTIDE SEQUENCE [LARGE SCALE GENOMIC DNA]</scope>
    <source>
        <strain evidence="10">IAEA</strain>
    </source>
</reference>
<dbReference type="SMART" id="SM00353">
    <property type="entry name" value="HLH"/>
    <property type="match status" value="1"/>
</dbReference>